<reference evidence="5 6" key="1">
    <citation type="submission" date="2019-03" db="EMBL/GenBank/DDBJ databases">
        <title>Freshwater and sediment microbial communities from various areas in North America, analyzing microbe dynamics in response to fracking.</title>
        <authorList>
            <person name="Lamendella R."/>
        </authorList>
    </citation>
    <scope>NUCLEOTIDE SEQUENCE [LARGE SCALE GENOMIC DNA]</scope>
    <source>
        <strain evidence="5 6">114D</strain>
    </source>
</reference>
<comment type="caution">
    <text evidence="5">The sequence shown here is derived from an EMBL/GenBank/DDBJ whole genome shotgun (WGS) entry which is preliminary data.</text>
</comment>
<dbReference type="Proteomes" id="UP000294848">
    <property type="component" value="Unassembled WGS sequence"/>
</dbReference>
<keyword evidence="3" id="KW-0238">DNA-binding</keyword>
<evidence type="ECO:0000259" key="4">
    <source>
        <dbReference type="Pfam" id="PF01420"/>
    </source>
</evidence>
<comment type="similarity">
    <text evidence="1">Belongs to the type-I restriction system S methylase family.</text>
</comment>
<accession>A0A4V3BZ81</accession>
<dbReference type="GO" id="GO:0003677">
    <property type="term" value="F:DNA binding"/>
    <property type="evidence" value="ECO:0007669"/>
    <property type="project" value="UniProtKB-KW"/>
</dbReference>
<organism evidence="5 6">
    <name type="scientific">Sunxiuqinia elliptica</name>
    <dbReference type="NCBI Taxonomy" id="655355"/>
    <lineage>
        <taxon>Bacteria</taxon>
        <taxon>Pseudomonadati</taxon>
        <taxon>Bacteroidota</taxon>
        <taxon>Bacteroidia</taxon>
        <taxon>Marinilabiliales</taxon>
        <taxon>Prolixibacteraceae</taxon>
        <taxon>Sunxiuqinia</taxon>
    </lineage>
</organism>
<dbReference type="InterPro" id="IPR052021">
    <property type="entry name" value="Type-I_RS_S_subunit"/>
</dbReference>
<proteinExistence type="inferred from homology"/>
<dbReference type="Gene3D" id="3.90.220.20">
    <property type="entry name" value="DNA methylase specificity domains"/>
    <property type="match status" value="1"/>
</dbReference>
<evidence type="ECO:0000256" key="2">
    <source>
        <dbReference type="ARBA" id="ARBA00022747"/>
    </source>
</evidence>
<dbReference type="PANTHER" id="PTHR30408">
    <property type="entry name" value="TYPE-1 RESTRICTION ENZYME ECOKI SPECIFICITY PROTEIN"/>
    <property type="match status" value="1"/>
</dbReference>
<dbReference type="InterPro" id="IPR044946">
    <property type="entry name" value="Restrct_endonuc_typeI_TRD_sf"/>
</dbReference>
<evidence type="ECO:0000313" key="6">
    <source>
        <dbReference type="Proteomes" id="UP000294848"/>
    </source>
</evidence>
<dbReference type="RefSeq" id="WP_133463451.1">
    <property type="nucleotide sequence ID" value="NZ_SNWI01000001.1"/>
</dbReference>
<evidence type="ECO:0000256" key="1">
    <source>
        <dbReference type="ARBA" id="ARBA00010923"/>
    </source>
</evidence>
<gene>
    <name evidence="5" type="ORF">DET52_101759</name>
</gene>
<dbReference type="EMBL" id="SNWI01000001">
    <property type="protein sequence ID" value="TDO05399.1"/>
    <property type="molecule type" value="Genomic_DNA"/>
</dbReference>
<name>A0A4V3BZ81_9BACT</name>
<dbReference type="GO" id="GO:0009307">
    <property type="term" value="P:DNA restriction-modification system"/>
    <property type="evidence" value="ECO:0007669"/>
    <property type="project" value="UniProtKB-KW"/>
</dbReference>
<dbReference type="SUPFAM" id="SSF116734">
    <property type="entry name" value="DNA methylase specificity domain"/>
    <property type="match status" value="1"/>
</dbReference>
<evidence type="ECO:0000256" key="3">
    <source>
        <dbReference type="ARBA" id="ARBA00023125"/>
    </source>
</evidence>
<dbReference type="AlphaFoldDB" id="A0A4V3BZ81"/>
<feature type="domain" description="Type I restriction modification DNA specificity" evidence="4">
    <location>
        <begin position="47"/>
        <end position="170"/>
    </location>
</feature>
<dbReference type="InterPro" id="IPR000055">
    <property type="entry name" value="Restrct_endonuc_typeI_TRD"/>
</dbReference>
<sequence length="186" mass="21306">MKNNKTLRDIAKLQFGYYARPDESGSAFYLQVKHFDDSIRFTGEKDAFIDIDKKNEAHILDEGDILFVGKGNRNFAWAYDKAVGKAIASSIFFVIKPDTNQVLPEYLTTILNLPKNQAYFQSLGAGSSIPSIRKSELEMFQVSLPEMSVQKKIVELKRMHELEIQLNDQIAEKKNKLFQEIINQLI</sequence>
<dbReference type="PANTHER" id="PTHR30408:SF12">
    <property type="entry name" value="TYPE I RESTRICTION ENZYME MJAVIII SPECIFICITY SUBUNIT"/>
    <property type="match status" value="1"/>
</dbReference>
<dbReference type="Pfam" id="PF01420">
    <property type="entry name" value="Methylase_S"/>
    <property type="match status" value="1"/>
</dbReference>
<protein>
    <submittedName>
        <fullName evidence="5">Type I restriction modification DNA specificity protein</fullName>
    </submittedName>
</protein>
<keyword evidence="2" id="KW-0680">Restriction system</keyword>
<evidence type="ECO:0000313" key="5">
    <source>
        <dbReference type="EMBL" id="TDO05399.1"/>
    </source>
</evidence>